<keyword evidence="4" id="KW-1185">Reference proteome</keyword>
<protein>
    <recommendedName>
        <fullName evidence="2">Biogenesis of lysosome-related organelles complex 1 subunit 5</fullName>
    </recommendedName>
</protein>
<proteinExistence type="inferred from homology"/>
<accession>A0A9N8VE89</accession>
<name>A0A9N8VE89_9GLOM</name>
<reference evidence="3" key="1">
    <citation type="submission" date="2021-06" db="EMBL/GenBank/DDBJ databases">
        <authorList>
            <person name="Kallberg Y."/>
            <person name="Tangrot J."/>
            <person name="Rosling A."/>
        </authorList>
    </citation>
    <scope>NUCLEOTIDE SEQUENCE</scope>
    <source>
        <strain evidence="3">IA702</strain>
    </source>
</reference>
<organism evidence="3 4">
    <name type="scientific">Paraglomus occultum</name>
    <dbReference type="NCBI Taxonomy" id="144539"/>
    <lineage>
        <taxon>Eukaryota</taxon>
        <taxon>Fungi</taxon>
        <taxon>Fungi incertae sedis</taxon>
        <taxon>Mucoromycota</taxon>
        <taxon>Glomeromycotina</taxon>
        <taxon>Glomeromycetes</taxon>
        <taxon>Paraglomerales</taxon>
        <taxon>Paraglomeraceae</taxon>
        <taxon>Paraglomus</taxon>
    </lineage>
</organism>
<evidence type="ECO:0000256" key="1">
    <source>
        <dbReference type="ARBA" id="ARBA00010754"/>
    </source>
</evidence>
<evidence type="ECO:0000313" key="4">
    <source>
        <dbReference type="Proteomes" id="UP000789572"/>
    </source>
</evidence>
<gene>
    <name evidence="3" type="ORF">POCULU_LOCUS104</name>
</gene>
<dbReference type="GO" id="GO:0031083">
    <property type="term" value="C:BLOC-1 complex"/>
    <property type="evidence" value="ECO:0007669"/>
    <property type="project" value="InterPro"/>
</dbReference>
<dbReference type="Proteomes" id="UP000789572">
    <property type="component" value="Unassembled WGS sequence"/>
</dbReference>
<dbReference type="GO" id="GO:0030133">
    <property type="term" value="C:transport vesicle"/>
    <property type="evidence" value="ECO:0007669"/>
    <property type="project" value="InterPro"/>
</dbReference>
<dbReference type="InterPro" id="IPR017243">
    <property type="entry name" value="Bloc1s5"/>
</dbReference>
<comment type="caution">
    <text evidence="3">The sequence shown here is derived from an EMBL/GenBank/DDBJ whole genome shotgun (WGS) entry which is preliminary data.</text>
</comment>
<comment type="similarity">
    <text evidence="1">Belongs to the BLOC1S5 family.</text>
</comment>
<evidence type="ECO:0000256" key="2">
    <source>
        <dbReference type="ARBA" id="ARBA00019580"/>
    </source>
</evidence>
<sequence>MTKNDAKGVVQGAKQFYESIFDCHRENIESEIRKFVKEFEVNEKEGVVWVGTQRNGRDWDNLNRCATLIQDAPDSFSAGISAANRNMYGMLEKLHVARPIFESLLTEVTYLKQLTNTAEPLEEDRSNVLREINAARLRLDAEDLIKNGVTKTEDAADEEIDEA</sequence>
<dbReference type="EMBL" id="CAJVPJ010000005">
    <property type="protein sequence ID" value="CAG8452437.1"/>
    <property type="molecule type" value="Genomic_DNA"/>
</dbReference>
<evidence type="ECO:0000313" key="3">
    <source>
        <dbReference type="EMBL" id="CAG8452437.1"/>
    </source>
</evidence>
<dbReference type="Pfam" id="PF14942">
    <property type="entry name" value="Muted"/>
    <property type="match status" value="1"/>
</dbReference>
<dbReference type="OrthoDB" id="2378357at2759"/>
<dbReference type="AlphaFoldDB" id="A0A9N8VE89"/>